<evidence type="ECO:0000313" key="2">
    <source>
        <dbReference type="Proteomes" id="UP000235672"/>
    </source>
</evidence>
<organism evidence="1 2">
    <name type="scientific">Hyaloscypha hepaticicola</name>
    <dbReference type="NCBI Taxonomy" id="2082293"/>
    <lineage>
        <taxon>Eukaryota</taxon>
        <taxon>Fungi</taxon>
        <taxon>Dikarya</taxon>
        <taxon>Ascomycota</taxon>
        <taxon>Pezizomycotina</taxon>
        <taxon>Leotiomycetes</taxon>
        <taxon>Helotiales</taxon>
        <taxon>Hyaloscyphaceae</taxon>
        <taxon>Hyaloscypha</taxon>
    </lineage>
</organism>
<proteinExistence type="predicted"/>
<dbReference type="EMBL" id="KZ613495">
    <property type="protein sequence ID" value="PMD18222.1"/>
    <property type="molecule type" value="Genomic_DNA"/>
</dbReference>
<gene>
    <name evidence="1" type="ORF">NA56DRAFT_648003</name>
</gene>
<dbReference type="Proteomes" id="UP000235672">
    <property type="component" value="Unassembled WGS sequence"/>
</dbReference>
<name>A0A2J6PW11_9HELO</name>
<dbReference type="OrthoDB" id="3526558at2759"/>
<accession>A0A2J6PW11</accession>
<reference evidence="1 2" key="1">
    <citation type="submission" date="2016-05" db="EMBL/GenBank/DDBJ databases">
        <title>A degradative enzymes factory behind the ericoid mycorrhizal symbiosis.</title>
        <authorList>
            <consortium name="DOE Joint Genome Institute"/>
            <person name="Martino E."/>
            <person name="Morin E."/>
            <person name="Grelet G."/>
            <person name="Kuo A."/>
            <person name="Kohler A."/>
            <person name="Daghino S."/>
            <person name="Barry K."/>
            <person name="Choi C."/>
            <person name="Cichocki N."/>
            <person name="Clum A."/>
            <person name="Copeland A."/>
            <person name="Hainaut M."/>
            <person name="Haridas S."/>
            <person name="Labutti K."/>
            <person name="Lindquist E."/>
            <person name="Lipzen A."/>
            <person name="Khouja H.-R."/>
            <person name="Murat C."/>
            <person name="Ohm R."/>
            <person name="Olson A."/>
            <person name="Spatafora J."/>
            <person name="Veneault-Fourrey C."/>
            <person name="Henrissat B."/>
            <person name="Grigoriev I."/>
            <person name="Martin F."/>
            <person name="Perotto S."/>
        </authorList>
    </citation>
    <scope>NUCLEOTIDE SEQUENCE [LARGE SCALE GENOMIC DNA]</scope>
    <source>
        <strain evidence="1 2">UAMH 7357</strain>
    </source>
</reference>
<protein>
    <submittedName>
        <fullName evidence="1">Uncharacterized protein</fullName>
    </submittedName>
</protein>
<sequence length="202" mass="23337">MPVTSTIATVTNTVMEQIPTTPAHFKLRIHFRNDSSVYIKPDLLPSERWIHPKTYEVVKALGFDASGINASLFSLNPEMNLQSQVNGTLNTLGWLPFAMFNRQLPGKVRFIEAKYADKSQAILPRFHIKVSNRADVREYKLGFEGEEMKGNEFWVVRLPSSYLEVPDENFLLFESGKKVTELWKQFRYIYFEQVNIFAEPVV</sequence>
<dbReference type="AlphaFoldDB" id="A0A2J6PW11"/>
<keyword evidence="2" id="KW-1185">Reference proteome</keyword>
<evidence type="ECO:0000313" key="1">
    <source>
        <dbReference type="EMBL" id="PMD18222.1"/>
    </source>
</evidence>